<feature type="transmembrane region" description="Helical" evidence="1">
    <location>
        <begin position="12"/>
        <end position="36"/>
    </location>
</feature>
<gene>
    <name evidence="2" type="ORF">F6W96_06110</name>
</gene>
<reference evidence="2 3" key="1">
    <citation type="journal article" date="2019" name="ACS Chem. Biol.">
        <title>Identification and Mobilization of a Cryptic Antibiotic Biosynthesis Gene Locus from a Human-Pathogenic Nocardia Isolate.</title>
        <authorList>
            <person name="Herisse M."/>
            <person name="Ishida K."/>
            <person name="Porter J.L."/>
            <person name="Howden B."/>
            <person name="Hertweck C."/>
            <person name="Stinear T.P."/>
            <person name="Pidot S.J."/>
        </authorList>
    </citation>
    <scope>NUCLEOTIDE SEQUENCE [LARGE SCALE GENOMIC DNA]</scope>
    <source>
        <strain evidence="2 3">AUSMDU00012715</strain>
    </source>
</reference>
<dbReference type="EMBL" id="CP046173">
    <property type="protein sequence ID" value="QIS17946.1"/>
    <property type="molecule type" value="Genomic_DNA"/>
</dbReference>
<evidence type="ECO:0000256" key="1">
    <source>
        <dbReference type="SAM" id="Phobius"/>
    </source>
</evidence>
<evidence type="ECO:0000313" key="3">
    <source>
        <dbReference type="Proteomes" id="UP000500953"/>
    </source>
</evidence>
<dbReference type="Proteomes" id="UP000500953">
    <property type="component" value="Chromosome"/>
</dbReference>
<keyword evidence="1" id="KW-1133">Transmembrane helix</keyword>
<accession>A0A6G9YY76</accession>
<evidence type="ECO:0000313" key="2">
    <source>
        <dbReference type="EMBL" id="QIS17946.1"/>
    </source>
</evidence>
<protein>
    <submittedName>
        <fullName evidence="2">Uncharacterized protein</fullName>
    </submittedName>
</protein>
<sequence>MIIATTRPWRRTRIAAQLLVASVATVATIVFTYLLLHQTGWSSAVPTPRPPATTTTR</sequence>
<dbReference type="AlphaFoldDB" id="A0A6G9YY76"/>
<name>A0A6G9YY76_9NOCA</name>
<keyword evidence="1" id="KW-0472">Membrane</keyword>
<organism evidence="2 3">
    <name type="scientific">Nocardia terpenica</name>
    <dbReference type="NCBI Taxonomy" id="455432"/>
    <lineage>
        <taxon>Bacteria</taxon>
        <taxon>Bacillati</taxon>
        <taxon>Actinomycetota</taxon>
        <taxon>Actinomycetes</taxon>
        <taxon>Mycobacteriales</taxon>
        <taxon>Nocardiaceae</taxon>
        <taxon>Nocardia</taxon>
    </lineage>
</organism>
<dbReference type="RefSeq" id="WP_167485286.1">
    <property type="nucleotide sequence ID" value="NZ_CP046173.1"/>
</dbReference>
<proteinExistence type="predicted"/>
<keyword evidence="1" id="KW-0812">Transmembrane</keyword>